<dbReference type="GO" id="GO:0004930">
    <property type="term" value="F:G protein-coupled receptor activity"/>
    <property type="evidence" value="ECO:0007669"/>
    <property type="project" value="UniProtKB-KW"/>
</dbReference>
<sequence>MHGSYTALTQLLHSSAHSQPPASPSPGVPTSEPGPSGDAEGSVAALAFLRSGDAQRLARANCSRDIVAGAPGSGPPPALRAALRAAPEALAQAANFLNMLFQSNDIREASVAEDVEWYQALVRSLAEGHPWVRRAVLALDAHPLAAKPRLMLQATAGEGEIRLRDVSAAAPSLGNRSWDNEWFNALRAQRSPQLRKRVLSNDLRSMETPKWQRGDSYCQDGKFLPAWAVTLSSAFYGLKPDLSPEFKGVVRVDIELRDVGIDQCASGPGWFAGTHRCDLNSTQVPSTQHPAGPSTQHPTGPSTRPSTWGTVALRSLIHRGWGCSSPNHPCPHPHPHPRPRPCARPSLRDELYPLPAAPSAPLSCSRTLPGVYCANLPAEPAG</sequence>
<protein>
    <recommendedName>
        <fullName evidence="10">GPR158/179 extracellular domain-containing protein</fullName>
    </recommendedName>
</protein>
<evidence type="ECO:0000256" key="1">
    <source>
        <dbReference type="ARBA" id="ARBA00004651"/>
    </source>
</evidence>
<evidence type="ECO:0000256" key="5">
    <source>
        <dbReference type="ARBA" id="ARBA00023040"/>
    </source>
</evidence>
<feature type="domain" description="GPR158/179 extracellular" evidence="10">
    <location>
        <begin position="217"/>
        <end position="286"/>
    </location>
</feature>
<keyword evidence="3" id="KW-1003">Cell membrane</keyword>
<comment type="subcellular location">
    <subcellularLocation>
        <location evidence="1">Cell membrane</location>
        <topology evidence="1">Multi-pass membrane protein</topology>
    </subcellularLocation>
</comment>
<comment type="similarity">
    <text evidence="2">Belongs to the G-protein coupled receptor 3 family.</text>
</comment>
<evidence type="ECO:0000256" key="7">
    <source>
        <dbReference type="ARBA" id="ARBA00023180"/>
    </source>
</evidence>
<organism evidence="11 12">
    <name type="scientific">Anas platyrhynchos</name>
    <name type="common">Mallard</name>
    <name type="synonym">Anas boschas</name>
    <dbReference type="NCBI Taxonomy" id="8839"/>
    <lineage>
        <taxon>Eukaryota</taxon>
        <taxon>Metazoa</taxon>
        <taxon>Chordata</taxon>
        <taxon>Craniata</taxon>
        <taxon>Vertebrata</taxon>
        <taxon>Euteleostomi</taxon>
        <taxon>Archelosauria</taxon>
        <taxon>Archosauria</taxon>
        <taxon>Dinosauria</taxon>
        <taxon>Saurischia</taxon>
        <taxon>Theropoda</taxon>
        <taxon>Coelurosauria</taxon>
        <taxon>Aves</taxon>
        <taxon>Neognathae</taxon>
        <taxon>Galloanserae</taxon>
        <taxon>Anseriformes</taxon>
        <taxon>Anatidae</taxon>
        <taxon>Anatinae</taxon>
        <taxon>Anas</taxon>
    </lineage>
</organism>
<feature type="region of interest" description="Disordered" evidence="9">
    <location>
        <begin position="281"/>
        <end position="307"/>
    </location>
</feature>
<dbReference type="Pfam" id="PF22572">
    <property type="entry name" value="GPR158_179_EC"/>
    <property type="match status" value="1"/>
</dbReference>
<evidence type="ECO:0000256" key="6">
    <source>
        <dbReference type="ARBA" id="ARBA00023170"/>
    </source>
</evidence>
<keyword evidence="4" id="KW-0732">Signal</keyword>
<evidence type="ECO:0000313" key="11">
    <source>
        <dbReference type="Ensembl" id="ENSAPLP00020007687.1"/>
    </source>
</evidence>
<feature type="region of interest" description="Disordered" evidence="9">
    <location>
        <begin position="14"/>
        <end position="40"/>
    </location>
</feature>
<keyword evidence="6" id="KW-0675">Receptor</keyword>
<keyword evidence="8" id="KW-0807">Transducer</keyword>
<dbReference type="InterPro" id="IPR043458">
    <property type="entry name" value="GPR158/179"/>
</dbReference>
<reference evidence="11" key="1">
    <citation type="submission" date="2019-08" db="EMBL/GenBank/DDBJ databases">
        <title>Three high-quality genomes provides insights into domestication of ducks.</title>
        <authorList>
            <person name="Hou Z.C."/>
            <person name="Zhu F."/>
            <person name="Yin Z.T."/>
            <person name="Zhang F."/>
        </authorList>
    </citation>
    <scope>NUCLEOTIDE SEQUENCE [LARGE SCALE GENOMIC DNA]</scope>
</reference>
<name>A0A8B9SKN3_ANAPL</name>
<reference evidence="11" key="3">
    <citation type="submission" date="2025-09" db="UniProtKB">
        <authorList>
            <consortium name="Ensembl"/>
        </authorList>
    </citation>
    <scope>IDENTIFICATION</scope>
</reference>
<evidence type="ECO:0000313" key="12">
    <source>
        <dbReference type="Proteomes" id="UP000694400"/>
    </source>
</evidence>
<evidence type="ECO:0000256" key="4">
    <source>
        <dbReference type="ARBA" id="ARBA00022729"/>
    </source>
</evidence>
<evidence type="ECO:0000256" key="2">
    <source>
        <dbReference type="ARBA" id="ARBA00007242"/>
    </source>
</evidence>
<dbReference type="PANTHER" id="PTHR32546">
    <property type="entry name" value="G-PROTEIN COUPLED RECEPTOR 158-RELATED"/>
    <property type="match status" value="1"/>
</dbReference>
<evidence type="ECO:0000256" key="3">
    <source>
        <dbReference type="ARBA" id="ARBA00022475"/>
    </source>
</evidence>
<keyword evidence="3" id="KW-0472">Membrane</keyword>
<dbReference type="Proteomes" id="UP000694400">
    <property type="component" value="Chromosome 25"/>
</dbReference>
<evidence type="ECO:0000259" key="10">
    <source>
        <dbReference type="Pfam" id="PF22572"/>
    </source>
</evidence>
<evidence type="ECO:0000256" key="8">
    <source>
        <dbReference type="ARBA" id="ARBA00023224"/>
    </source>
</evidence>
<keyword evidence="7" id="KW-0325">Glycoprotein</keyword>
<dbReference type="GO" id="GO:0005886">
    <property type="term" value="C:plasma membrane"/>
    <property type="evidence" value="ECO:0007669"/>
    <property type="project" value="UniProtKB-SubCell"/>
</dbReference>
<keyword evidence="5" id="KW-0297">G-protein coupled receptor</keyword>
<dbReference type="PANTHER" id="PTHR32546:SF7">
    <property type="entry name" value="G-PROTEIN COUPLED RECEPTOR 179-RELATED"/>
    <property type="match status" value="1"/>
</dbReference>
<dbReference type="Ensembl" id="ENSAPLT00020008273.1">
    <property type="protein sequence ID" value="ENSAPLP00020007687.1"/>
    <property type="gene ID" value="ENSAPLG00020005404.1"/>
</dbReference>
<accession>A0A8B9SKN3</accession>
<dbReference type="InterPro" id="IPR054714">
    <property type="entry name" value="GPR158_179_extracellular"/>
</dbReference>
<reference evidence="11" key="2">
    <citation type="submission" date="2025-08" db="UniProtKB">
        <authorList>
            <consortium name="Ensembl"/>
        </authorList>
    </citation>
    <scope>IDENTIFICATION</scope>
</reference>
<proteinExistence type="inferred from homology"/>
<dbReference type="AlphaFoldDB" id="A0A8B9SKN3"/>
<evidence type="ECO:0000256" key="9">
    <source>
        <dbReference type="SAM" id="MobiDB-lite"/>
    </source>
</evidence>